<accession>A0AAN9MTZ1</accession>
<dbReference type="Proteomes" id="UP001367508">
    <property type="component" value="Unassembled WGS sequence"/>
</dbReference>
<protein>
    <submittedName>
        <fullName evidence="2">Uncharacterized protein</fullName>
    </submittedName>
</protein>
<dbReference type="AlphaFoldDB" id="A0AAN9MTZ1"/>
<keyword evidence="3" id="KW-1185">Reference proteome</keyword>
<sequence>MKLMCFCKAGSLRFCLYCLIVESICFFTELLQCCLLAMNDVLDKGWSCPGCLKILILAMDCPVPLYKWFSEFPNFLLCDLYVEAIFPAICVFVVTNDCDILIDVGLVCCHVHKSFASGVFRNLIETFMATDGEEAPIAQEIGRVGDKGCEMNSSHELCDRYFPINFTNCSQSRCVVDKDGHVVVGENGDGVTGEAYDGVPEFVASVSEGNDVGTKVEGVDDDDDVISNLEGNGGDGGGSDGDDVANGDGPSSEKVAGEGVGVEFEASEDGESG</sequence>
<proteinExistence type="predicted"/>
<dbReference type="EMBL" id="JAYMYQ010000001">
    <property type="protein sequence ID" value="KAK7360899.1"/>
    <property type="molecule type" value="Genomic_DNA"/>
</dbReference>
<comment type="caution">
    <text evidence="2">The sequence shown here is derived from an EMBL/GenBank/DDBJ whole genome shotgun (WGS) entry which is preliminary data.</text>
</comment>
<organism evidence="2 3">
    <name type="scientific">Canavalia gladiata</name>
    <name type="common">Sword bean</name>
    <name type="synonym">Dolichos gladiatus</name>
    <dbReference type="NCBI Taxonomy" id="3824"/>
    <lineage>
        <taxon>Eukaryota</taxon>
        <taxon>Viridiplantae</taxon>
        <taxon>Streptophyta</taxon>
        <taxon>Embryophyta</taxon>
        <taxon>Tracheophyta</taxon>
        <taxon>Spermatophyta</taxon>
        <taxon>Magnoliopsida</taxon>
        <taxon>eudicotyledons</taxon>
        <taxon>Gunneridae</taxon>
        <taxon>Pentapetalae</taxon>
        <taxon>rosids</taxon>
        <taxon>fabids</taxon>
        <taxon>Fabales</taxon>
        <taxon>Fabaceae</taxon>
        <taxon>Papilionoideae</taxon>
        <taxon>50 kb inversion clade</taxon>
        <taxon>NPAAA clade</taxon>
        <taxon>indigoferoid/millettioid clade</taxon>
        <taxon>Phaseoleae</taxon>
        <taxon>Canavalia</taxon>
    </lineage>
</organism>
<name>A0AAN9MTZ1_CANGL</name>
<evidence type="ECO:0000256" key="1">
    <source>
        <dbReference type="SAM" id="MobiDB-lite"/>
    </source>
</evidence>
<gene>
    <name evidence="2" type="ORF">VNO77_02916</name>
</gene>
<feature type="region of interest" description="Disordered" evidence="1">
    <location>
        <begin position="208"/>
        <end position="273"/>
    </location>
</feature>
<evidence type="ECO:0000313" key="3">
    <source>
        <dbReference type="Proteomes" id="UP001367508"/>
    </source>
</evidence>
<evidence type="ECO:0000313" key="2">
    <source>
        <dbReference type="EMBL" id="KAK7360899.1"/>
    </source>
</evidence>
<reference evidence="2 3" key="1">
    <citation type="submission" date="2024-01" db="EMBL/GenBank/DDBJ databases">
        <title>The genomes of 5 underutilized Papilionoideae crops provide insights into root nodulation and disease resistanc.</title>
        <authorList>
            <person name="Jiang F."/>
        </authorList>
    </citation>
    <scope>NUCLEOTIDE SEQUENCE [LARGE SCALE GENOMIC DNA]</scope>
    <source>
        <strain evidence="2">LVBAO_FW01</strain>
        <tissue evidence="2">Leaves</tissue>
    </source>
</reference>